<comment type="subcellular location">
    <subcellularLocation>
        <location evidence="1">Membrane</location>
        <topology evidence="1">Multi-pass membrane protein</topology>
    </subcellularLocation>
</comment>
<evidence type="ECO:0000313" key="9">
    <source>
        <dbReference type="EMBL" id="GIQ69775.1"/>
    </source>
</evidence>
<dbReference type="Pfam" id="PF02397">
    <property type="entry name" value="Bac_transf"/>
    <property type="match status" value="1"/>
</dbReference>
<name>A0A8J4H507_9BACL</name>
<dbReference type="InterPro" id="IPR003362">
    <property type="entry name" value="Bact_transf"/>
</dbReference>
<evidence type="ECO:0000256" key="6">
    <source>
        <dbReference type="ARBA" id="ARBA00023136"/>
    </source>
</evidence>
<dbReference type="AlphaFoldDB" id="A0A8J4H507"/>
<evidence type="ECO:0000256" key="7">
    <source>
        <dbReference type="SAM" id="Phobius"/>
    </source>
</evidence>
<dbReference type="EMBL" id="BOVK01000032">
    <property type="protein sequence ID" value="GIQ69775.1"/>
    <property type="molecule type" value="Genomic_DNA"/>
</dbReference>
<keyword evidence="6 7" id="KW-0472">Membrane</keyword>
<evidence type="ECO:0000256" key="1">
    <source>
        <dbReference type="ARBA" id="ARBA00004141"/>
    </source>
</evidence>
<gene>
    <name evidence="9" type="primary">cps2E</name>
    <name evidence="9" type="ORF">XYCOK13_25990</name>
</gene>
<dbReference type="GO" id="GO:0016020">
    <property type="term" value="C:membrane"/>
    <property type="evidence" value="ECO:0007669"/>
    <property type="project" value="UniProtKB-SubCell"/>
</dbReference>
<evidence type="ECO:0000256" key="3">
    <source>
        <dbReference type="ARBA" id="ARBA00022679"/>
    </source>
</evidence>
<accession>A0A8J4H507</accession>
<feature type="transmembrane region" description="Helical" evidence="7">
    <location>
        <begin position="41"/>
        <end position="62"/>
    </location>
</feature>
<evidence type="ECO:0000256" key="5">
    <source>
        <dbReference type="ARBA" id="ARBA00022989"/>
    </source>
</evidence>
<evidence type="ECO:0000256" key="4">
    <source>
        <dbReference type="ARBA" id="ARBA00022692"/>
    </source>
</evidence>
<reference evidence="9" key="1">
    <citation type="submission" date="2021-04" db="EMBL/GenBank/DDBJ databases">
        <title>Draft genome sequence of Xylanibacillus composti strain K13.</title>
        <authorList>
            <person name="Uke A."/>
            <person name="Chhe C."/>
            <person name="Baramee S."/>
            <person name="Kosugi A."/>
        </authorList>
    </citation>
    <scope>NUCLEOTIDE SEQUENCE</scope>
    <source>
        <strain evidence="9">K13</strain>
    </source>
</reference>
<sequence length="221" mass="25173">MSSMDRQDRLIVKSTVSVQEARPRLPRASQIYVDAKRVFDCLIAVIGLTLSMPIMILFSILIKLESPGPILFAQERVGLHGKVFRIYKLRSMVKDAEKNGAKWAEKNDARITKIGKFIRNTRIDELPQFINVLKGDMSFIGPRPERPVFVEQFAREIPGFKDRQQVKPGITGWAQVNGGYDITPQQKLALDLEYIEHFSFWMDVKIILKTVKVVITGDGAR</sequence>
<keyword evidence="3" id="KW-0808">Transferase</keyword>
<comment type="similarity">
    <text evidence="2">Belongs to the bacterial sugar transferase family.</text>
</comment>
<keyword evidence="4 7" id="KW-0812">Transmembrane</keyword>
<dbReference type="GO" id="GO:0016780">
    <property type="term" value="F:phosphotransferase activity, for other substituted phosphate groups"/>
    <property type="evidence" value="ECO:0007669"/>
    <property type="project" value="TreeGrafter"/>
</dbReference>
<dbReference type="PANTHER" id="PTHR30576:SF0">
    <property type="entry name" value="UNDECAPRENYL-PHOSPHATE N-ACETYLGALACTOSAMINYL 1-PHOSPHATE TRANSFERASE-RELATED"/>
    <property type="match status" value="1"/>
</dbReference>
<dbReference type="Proteomes" id="UP000677918">
    <property type="component" value="Unassembled WGS sequence"/>
</dbReference>
<proteinExistence type="inferred from homology"/>
<dbReference type="PANTHER" id="PTHR30576">
    <property type="entry name" value="COLANIC BIOSYNTHESIS UDP-GLUCOSE LIPID CARRIER TRANSFERASE"/>
    <property type="match status" value="1"/>
</dbReference>
<dbReference type="InterPro" id="IPR017475">
    <property type="entry name" value="EPS_sugar_tfrase"/>
</dbReference>
<feature type="domain" description="Bacterial sugar transferase" evidence="8">
    <location>
        <begin position="36"/>
        <end position="215"/>
    </location>
</feature>
<evidence type="ECO:0000259" key="8">
    <source>
        <dbReference type="Pfam" id="PF02397"/>
    </source>
</evidence>
<evidence type="ECO:0000313" key="10">
    <source>
        <dbReference type="Proteomes" id="UP000677918"/>
    </source>
</evidence>
<keyword evidence="5 7" id="KW-1133">Transmembrane helix</keyword>
<protein>
    <submittedName>
        <fullName evidence="9">Capsular polysaccharide biosynthesis protein</fullName>
    </submittedName>
</protein>
<evidence type="ECO:0000256" key="2">
    <source>
        <dbReference type="ARBA" id="ARBA00006464"/>
    </source>
</evidence>
<organism evidence="9 10">
    <name type="scientific">Xylanibacillus composti</name>
    <dbReference type="NCBI Taxonomy" id="1572762"/>
    <lineage>
        <taxon>Bacteria</taxon>
        <taxon>Bacillati</taxon>
        <taxon>Bacillota</taxon>
        <taxon>Bacilli</taxon>
        <taxon>Bacillales</taxon>
        <taxon>Paenibacillaceae</taxon>
        <taxon>Xylanibacillus</taxon>
    </lineage>
</organism>
<keyword evidence="10" id="KW-1185">Reference proteome</keyword>
<comment type="caution">
    <text evidence="9">The sequence shown here is derived from an EMBL/GenBank/DDBJ whole genome shotgun (WGS) entry which is preliminary data.</text>
</comment>
<dbReference type="NCBIfam" id="TIGR03025">
    <property type="entry name" value="EPS_sugtrans"/>
    <property type="match status" value="1"/>
</dbReference>